<accession>A0A9J7MPM0</accession>
<dbReference type="RefSeq" id="XP_035674491.1">
    <property type="nucleotide sequence ID" value="XM_035818598.1"/>
</dbReference>
<feature type="region of interest" description="Disordered" evidence="1">
    <location>
        <begin position="189"/>
        <end position="216"/>
    </location>
</feature>
<dbReference type="GeneID" id="118414520"/>
<evidence type="ECO:0000313" key="2">
    <source>
        <dbReference type="Proteomes" id="UP000001554"/>
    </source>
</evidence>
<name>A0A9J7MPM0_BRAFL</name>
<keyword evidence="2" id="KW-1185">Reference proteome</keyword>
<dbReference type="AlphaFoldDB" id="A0A9J7MPM0"/>
<evidence type="ECO:0000256" key="1">
    <source>
        <dbReference type="SAM" id="MobiDB-lite"/>
    </source>
</evidence>
<gene>
    <name evidence="3" type="primary">LOC118414520</name>
</gene>
<reference evidence="3" key="2">
    <citation type="submission" date="2025-08" db="UniProtKB">
        <authorList>
            <consortium name="RefSeq"/>
        </authorList>
    </citation>
    <scope>IDENTIFICATION</scope>
    <source>
        <strain evidence="3">S238N-H82</strain>
        <tissue evidence="3">Testes</tissue>
    </source>
</reference>
<evidence type="ECO:0000313" key="3">
    <source>
        <dbReference type="RefSeq" id="XP_035674491.1"/>
    </source>
</evidence>
<dbReference type="KEGG" id="bfo:118414520"/>
<dbReference type="Proteomes" id="UP000001554">
    <property type="component" value="Chromosome 4"/>
</dbReference>
<reference evidence="2" key="1">
    <citation type="journal article" date="2020" name="Nat. Ecol. Evol.">
        <title>Deeply conserved synteny resolves early events in vertebrate evolution.</title>
        <authorList>
            <person name="Simakov O."/>
            <person name="Marletaz F."/>
            <person name="Yue J.X."/>
            <person name="O'Connell B."/>
            <person name="Jenkins J."/>
            <person name="Brandt A."/>
            <person name="Calef R."/>
            <person name="Tung C.H."/>
            <person name="Huang T.K."/>
            <person name="Schmutz J."/>
            <person name="Satoh N."/>
            <person name="Yu J.K."/>
            <person name="Putnam N.H."/>
            <person name="Green R.E."/>
            <person name="Rokhsar D.S."/>
        </authorList>
    </citation>
    <scope>NUCLEOTIDE SEQUENCE [LARGE SCALE GENOMIC DNA]</scope>
    <source>
        <strain evidence="2">S238N-H82</strain>
    </source>
</reference>
<proteinExistence type="predicted"/>
<feature type="compositionally biased region" description="Polar residues" evidence="1">
    <location>
        <begin position="195"/>
        <end position="204"/>
    </location>
</feature>
<organism evidence="2 3">
    <name type="scientific">Branchiostoma floridae</name>
    <name type="common">Florida lancelet</name>
    <name type="synonym">Amphioxus</name>
    <dbReference type="NCBI Taxonomy" id="7739"/>
    <lineage>
        <taxon>Eukaryota</taxon>
        <taxon>Metazoa</taxon>
        <taxon>Chordata</taxon>
        <taxon>Cephalochordata</taxon>
        <taxon>Leptocardii</taxon>
        <taxon>Amphioxiformes</taxon>
        <taxon>Branchiostomatidae</taxon>
        <taxon>Branchiostoma</taxon>
    </lineage>
</organism>
<protein>
    <submittedName>
        <fullName evidence="3">Uncharacterized protein LOC118414520 isoform X1</fullName>
    </submittedName>
</protein>
<sequence length="397" mass="44384">MKLRRSMSGTEGGVLLQDLRIGSRGKADLPKSKTPVRHCTYKPPKWGFRADSPAVASQSRQVVSQPEEDKLFMMAYGTQVKMHIFHGEGGRSTSSSILRSINQTPRLGGKKVRFAEITNSLDRVQTRIGRPTTRGNNFFRADEVWGLEENNNDFTKEGGLLPNIENSSDSKDNLDVGLQNSRNLFGMKSGEYEESTPSSRNQGVWHNVPPPTPQSSRITYDLKLVRAQKETRTREGLPGVLISQTHRPHLVTKDRSYVMDRWAEKQGLAPAVQKAPVVYGKGRQVRMGAPSMEHEMVLQELDGGGLHDHLDNGLDVGTSREVNGVMTDNAAPRENPDQPATKNLYSVFGDHDVEKTDMICRWLERCTYLDGEEKEEEEQGVTTDIIVLPSILQDRTS</sequence>
<dbReference type="OrthoDB" id="10001922at2759"/>